<dbReference type="Proteomes" id="UP000064967">
    <property type="component" value="Chromosome"/>
</dbReference>
<evidence type="ECO:0000256" key="3">
    <source>
        <dbReference type="ARBA" id="ARBA00022741"/>
    </source>
</evidence>
<accession>A0A0K1Q5N2</accession>
<dbReference type="KEGG" id="llu:AKJ09_07799"/>
<keyword evidence="3" id="KW-0547">Nucleotide-binding</keyword>
<dbReference type="RefSeq" id="WP_146652295.1">
    <property type="nucleotide sequence ID" value="NZ_CP012333.1"/>
</dbReference>
<dbReference type="EMBL" id="CP012333">
    <property type="protein sequence ID" value="AKV01136.1"/>
    <property type="molecule type" value="Genomic_DNA"/>
</dbReference>
<keyword evidence="4" id="KW-0067">ATP-binding</keyword>
<keyword evidence="8" id="KW-1185">Reference proteome</keyword>
<name>A0A0K1Q5N2_9BACT</name>
<dbReference type="STRING" id="1391654.AKJ09_07799"/>
<dbReference type="GO" id="GO:0016874">
    <property type="term" value="F:ligase activity"/>
    <property type="evidence" value="ECO:0007669"/>
    <property type="project" value="UniProtKB-KW"/>
</dbReference>
<evidence type="ECO:0000256" key="5">
    <source>
        <dbReference type="ARBA" id="ARBA00022842"/>
    </source>
</evidence>
<reference evidence="7 8" key="1">
    <citation type="submission" date="2015-08" db="EMBL/GenBank/DDBJ databases">
        <authorList>
            <person name="Babu N.S."/>
            <person name="Beckwith C.J."/>
            <person name="Beseler K.G."/>
            <person name="Brison A."/>
            <person name="Carone J.V."/>
            <person name="Caskin T.P."/>
            <person name="Diamond M."/>
            <person name="Durham M.E."/>
            <person name="Foxe J.M."/>
            <person name="Go M."/>
            <person name="Henderson B.A."/>
            <person name="Jones I.B."/>
            <person name="McGettigan J.A."/>
            <person name="Micheletti S.J."/>
            <person name="Nasrallah M.E."/>
            <person name="Ortiz D."/>
            <person name="Piller C.R."/>
            <person name="Privatt S.R."/>
            <person name="Schneider S.L."/>
            <person name="Sharp S."/>
            <person name="Smith T.C."/>
            <person name="Stanton J.D."/>
            <person name="Ullery H.E."/>
            <person name="Wilson R.J."/>
            <person name="Serrano M.G."/>
            <person name="Buck G."/>
            <person name="Lee V."/>
            <person name="Wang Y."/>
            <person name="Carvalho R."/>
            <person name="Voegtly L."/>
            <person name="Shi R."/>
            <person name="Duckworth R."/>
            <person name="Johnson A."/>
            <person name="Loviza R."/>
            <person name="Walstead R."/>
            <person name="Shah Z."/>
            <person name="Kiflezghi M."/>
            <person name="Wade K."/>
            <person name="Ball S.L."/>
            <person name="Bradley K.W."/>
            <person name="Asai D.J."/>
            <person name="Bowman C.A."/>
            <person name="Russell D.A."/>
            <person name="Pope W.H."/>
            <person name="Jacobs-Sera D."/>
            <person name="Hendrix R.W."/>
            <person name="Hatfull G.F."/>
        </authorList>
    </citation>
    <scope>NUCLEOTIDE SEQUENCE [LARGE SCALE GENOMIC DNA]</scope>
    <source>
        <strain evidence="7 8">DSM 27648</strain>
    </source>
</reference>
<sequence length="412" mass="45586">MSYDDFARRITASGIVTDPWLNGEPRFREEPVLLSAEGARAMYRTAESVAEVYNELCLLVSDAPDLLDSFFGLTGYQKAMWLASQPLWHGIARADVFVTNDGLQIAELNCDTPTGEAEAIVLGELLAQIRPGAVNPNRDLGARFVAVAESLDAATRSRKASPRRAGIVYPTELPEDLSLVRLYKKLFEGAGWEIVLGSPYNLTYEPEHGLLLFDEPISLVLRHYKTDWWGERTSAWDDEDLADADPLEEALSAIMSAQLDGACTVVNPFGAVVPQNKRAMAFMWEQIHRFSRKSQDVIRAHVPVTRRLEAFHKEQLAAQKDDWVLKSDYGAEGDEVIVGRAVTDEIWRASLAHARQGRWIVQRYFQAHESSGGESINHGVYVLAGEAAGLYARIQAGPTDDRACSAPVGILS</sequence>
<dbReference type="InterPro" id="IPR005494">
    <property type="entry name" value="GSPS_pre-ATP-grasp-like_dom"/>
</dbReference>
<feature type="domain" description="Glutathionylspermidine synthase pre-ATP-grasp-like" evidence="6">
    <location>
        <begin position="81"/>
        <end position="398"/>
    </location>
</feature>
<evidence type="ECO:0000256" key="1">
    <source>
        <dbReference type="ARBA" id="ARBA00022598"/>
    </source>
</evidence>
<evidence type="ECO:0000313" key="7">
    <source>
        <dbReference type="EMBL" id="AKV01136.1"/>
    </source>
</evidence>
<evidence type="ECO:0000259" key="6">
    <source>
        <dbReference type="Pfam" id="PF03738"/>
    </source>
</evidence>
<evidence type="ECO:0000313" key="8">
    <source>
        <dbReference type="Proteomes" id="UP000064967"/>
    </source>
</evidence>
<organism evidence="7 8">
    <name type="scientific">Labilithrix luteola</name>
    <dbReference type="NCBI Taxonomy" id="1391654"/>
    <lineage>
        <taxon>Bacteria</taxon>
        <taxon>Pseudomonadati</taxon>
        <taxon>Myxococcota</taxon>
        <taxon>Polyangia</taxon>
        <taxon>Polyangiales</taxon>
        <taxon>Labilitrichaceae</taxon>
        <taxon>Labilithrix</taxon>
    </lineage>
</organism>
<dbReference type="OrthoDB" id="5496745at2"/>
<dbReference type="Pfam" id="PF03738">
    <property type="entry name" value="GSP_synth"/>
    <property type="match status" value="1"/>
</dbReference>
<proteinExistence type="predicted"/>
<keyword evidence="1" id="KW-0436">Ligase</keyword>
<gene>
    <name evidence="7" type="ORF">AKJ09_07799</name>
</gene>
<dbReference type="GO" id="GO:0046872">
    <property type="term" value="F:metal ion binding"/>
    <property type="evidence" value="ECO:0007669"/>
    <property type="project" value="UniProtKB-KW"/>
</dbReference>
<keyword evidence="5" id="KW-0460">Magnesium</keyword>
<protein>
    <submittedName>
        <fullName evidence="7">Glutathionylspermidine synthase</fullName>
    </submittedName>
</protein>
<dbReference type="GO" id="GO:0005524">
    <property type="term" value="F:ATP binding"/>
    <property type="evidence" value="ECO:0007669"/>
    <property type="project" value="UniProtKB-KW"/>
</dbReference>
<dbReference type="AlphaFoldDB" id="A0A0K1Q5N2"/>
<evidence type="ECO:0000256" key="4">
    <source>
        <dbReference type="ARBA" id="ARBA00022840"/>
    </source>
</evidence>
<dbReference type="SUPFAM" id="SSF56059">
    <property type="entry name" value="Glutathione synthetase ATP-binding domain-like"/>
    <property type="match status" value="1"/>
</dbReference>
<keyword evidence="2" id="KW-0479">Metal-binding</keyword>
<evidence type="ECO:0000256" key="2">
    <source>
        <dbReference type="ARBA" id="ARBA00022723"/>
    </source>
</evidence>